<dbReference type="STRING" id="29172.A0A0D8XXE2"/>
<organism evidence="1 2">
    <name type="scientific">Dictyocaulus viviparus</name>
    <name type="common">Bovine lungworm</name>
    <dbReference type="NCBI Taxonomy" id="29172"/>
    <lineage>
        <taxon>Eukaryota</taxon>
        <taxon>Metazoa</taxon>
        <taxon>Ecdysozoa</taxon>
        <taxon>Nematoda</taxon>
        <taxon>Chromadorea</taxon>
        <taxon>Rhabditida</taxon>
        <taxon>Rhabditina</taxon>
        <taxon>Rhabditomorpha</taxon>
        <taxon>Strongyloidea</taxon>
        <taxon>Metastrongylidae</taxon>
        <taxon>Dictyocaulus</taxon>
    </lineage>
</organism>
<dbReference type="InterPro" id="IPR004991">
    <property type="entry name" value="Aerolysin-like"/>
</dbReference>
<dbReference type="Pfam" id="PF03318">
    <property type="entry name" value="ETX_MTX2"/>
    <property type="match status" value="1"/>
</dbReference>
<dbReference type="SUPFAM" id="SSF56973">
    <property type="entry name" value="Aerolisin/ETX pore-forming domain"/>
    <property type="match status" value="1"/>
</dbReference>
<dbReference type="AlphaFoldDB" id="A0A0D8XXE2"/>
<dbReference type="CDD" id="cd20237">
    <property type="entry name" value="PFM_LIN24-like"/>
    <property type="match status" value="1"/>
</dbReference>
<dbReference type="OrthoDB" id="5819442at2759"/>
<evidence type="ECO:0000313" key="2">
    <source>
        <dbReference type="Proteomes" id="UP000053766"/>
    </source>
</evidence>
<protein>
    <submittedName>
        <fullName evidence="1">Uncharacterized protein</fullName>
    </submittedName>
</protein>
<dbReference type="PANTHER" id="PTHR39369">
    <property type="entry name" value="LIN-24 (TWENTY-FOUR) LIKE"/>
    <property type="match status" value="1"/>
</dbReference>
<dbReference type="Gene3D" id="2.170.15.10">
    <property type="entry name" value="Proaerolysin, chain A, domain 3"/>
    <property type="match status" value="1"/>
</dbReference>
<dbReference type="EMBL" id="KN716266">
    <property type="protein sequence ID" value="KJH48492.1"/>
    <property type="molecule type" value="Genomic_DNA"/>
</dbReference>
<dbReference type="Proteomes" id="UP000053766">
    <property type="component" value="Unassembled WGS sequence"/>
</dbReference>
<reference evidence="1 2" key="1">
    <citation type="submission" date="2013-11" db="EMBL/GenBank/DDBJ databases">
        <title>Draft genome of the bovine lungworm Dictyocaulus viviparus.</title>
        <authorList>
            <person name="Mitreva M."/>
        </authorList>
    </citation>
    <scope>NUCLEOTIDE SEQUENCE [LARGE SCALE GENOMIC DNA]</scope>
    <source>
        <strain evidence="1 2">HannoverDv2000</strain>
    </source>
</reference>
<accession>A0A0D8XXE2</accession>
<reference evidence="2" key="2">
    <citation type="journal article" date="2016" name="Sci. Rep.">
        <title>Dictyocaulus viviparus genome, variome and transcriptome elucidate lungworm biology and support future intervention.</title>
        <authorList>
            <person name="McNulty S.N."/>
            <person name="Strube C."/>
            <person name="Rosa B.A."/>
            <person name="Martin J.C."/>
            <person name="Tyagi R."/>
            <person name="Choi Y.J."/>
            <person name="Wang Q."/>
            <person name="Hallsworth Pepin K."/>
            <person name="Zhang X."/>
            <person name="Ozersky P."/>
            <person name="Wilson R.K."/>
            <person name="Sternberg P.W."/>
            <person name="Gasser R.B."/>
            <person name="Mitreva M."/>
        </authorList>
    </citation>
    <scope>NUCLEOTIDE SEQUENCE [LARGE SCALE GENOMIC DNA]</scope>
    <source>
        <strain evidence="2">HannoverDv2000</strain>
    </source>
</reference>
<evidence type="ECO:0000313" key="1">
    <source>
        <dbReference type="EMBL" id="KJH48492.1"/>
    </source>
</evidence>
<dbReference type="PANTHER" id="PTHR39369:SF5">
    <property type="entry name" value="CABIT DOMAIN-CONTAINING PROTEIN"/>
    <property type="match status" value="1"/>
</dbReference>
<keyword evidence="2" id="KW-1185">Reference proteome</keyword>
<sequence length="301" mass="34608">MVPYRLTEVSDQLIGKIRSTNRRNLTWINEEPLYSNLTPAGSKPYTLFKSVYTNNTNRPQEYSFKTERTTESLCSISREQGYTIGAEAELTLKTPLTAFKLNFLLNVRLRLESEIAELKAGFKHEMHFNNLNENCQTEILTWGVDSSVQVPPHYSTEASIIIEEMNYRGSYSVVTKLSGNVTISIKRRILDGDELSGKRKQPLQSIPLFEKHTELMPPIDIMVRRKDDALMLPIRVNIAEVFIAYLDSPHCRKEVKQVVSVDQRKIVRLLSKGTCHFQFAMKQKIDLKENPIHMGNELMID</sequence>
<name>A0A0D8XXE2_DICVI</name>
<gene>
    <name evidence="1" type="ORF">DICVIV_05403</name>
</gene>
<proteinExistence type="predicted"/>